<organism evidence="2 3">
    <name type="scientific">Sphenostylis stenocarpa</name>
    <dbReference type="NCBI Taxonomy" id="92480"/>
    <lineage>
        <taxon>Eukaryota</taxon>
        <taxon>Viridiplantae</taxon>
        <taxon>Streptophyta</taxon>
        <taxon>Embryophyta</taxon>
        <taxon>Tracheophyta</taxon>
        <taxon>Spermatophyta</taxon>
        <taxon>Magnoliopsida</taxon>
        <taxon>eudicotyledons</taxon>
        <taxon>Gunneridae</taxon>
        <taxon>Pentapetalae</taxon>
        <taxon>rosids</taxon>
        <taxon>fabids</taxon>
        <taxon>Fabales</taxon>
        <taxon>Fabaceae</taxon>
        <taxon>Papilionoideae</taxon>
        <taxon>50 kb inversion clade</taxon>
        <taxon>NPAAA clade</taxon>
        <taxon>indigoferoid/millettioid clade</taxon>
        <taxon>Phaseoleae</taxon>
        <taxon>Sphenostylis</taxon>
    </lineage>
</organism>
<keyword evidence="3" id="KW-1185">Reference proteome</keyword>
<dbReference type="Gramene" id="rna-AYBTSS11_LOCUS17366">
    <property type="protein sequence ID" value="CAJ1957746.1"/>
    <property type="gene ID" value="gene-AYBTSS11_LOCUS17366"/>
</dbReference>
<reference evidence="2" key="1">
    <citation type="submission" date="2023-10" db="EMBL/GenBank/DDBJ databases">
        <authorList>
            <person name="Domelevo Entfellner J.-B."/>
        </authorList>
    </citation>
    <scope>NUCLEOTIDE SEQUENCE</scope>
</reference>
<evidence type="ECO:0000313" key="3">
    <source>
        <dbReference type="Proteomes" id="UP001189624"/>
    </source>
</evidence>
<evidence type="ECO:0000256" key="1">
    <source>
        <dbReference type="SAM" id="MobiDB-lite"/>
    </source>
</evidence>
<protein>
    <submittedName>
        <fullName evidence="2">Uncharacterized protein</fullName>
    </submittedName>
</protein>
<name>A0AA86VEJ5_9FABA</name>
<dbReference type="EMBL" id="OY731402">
    <property type="protein sequence ID" value="CAJ1957746.1"/>
    <property type="molecule type" value="Genomic_DNA"/>
</dbReference>
<sequence length="86" mass="10381">MRQDWATFQQRYQDEVQEQEDFRYHMIPGNQQRPDEHQQNPRRDLDDYSRNPKSSQLNTRSTLQRHAPDLRSSRISKSHYHPDGGS</sequence>
<dbReference type="Proteomes" id="UP001189624">
    <property type="component" value="Chromosome 5"/>
</dbReference>
<proteinExistence type="predicted"/>
<feature type="compositionally biased region" description="Basic and acidic residues" evidence="1">
    <location>
        <begin position="33"/>
        <end position="50"/>
    </location>
</feature>
<gene>
    <name evidence="2" type="ORF">AYBTSS11_LOCUS17366</name>
</gene>
<feature type="region of interest" description="Disordered" evidence="1">
    <location>
        <begin position="24"/>
        <end position="86"/>
    </location>
</feature>
<evidence type="ECO:0000313" key="2">
    <source>
        <dbReference type="EMBL" id="CAJ1957746.1"/>
    </source>
</evidence>
<dbReference type="AlphaFoldDB" id="A0AA86VEJ5"/>
<accession>A0AA86VEJ5</accession>
<feature type="compositionally biased region" description="Polar residues" evidence="1">
    <location>
        <begin position="51"/>
        <end position="64"/>
    </location>
</feature>